<sequence>MTKEYYFFWRSGSCFSQWHRSKYELNGCEYNTAEQGMMHGKARLFGDEEIGMQILATSDPRKIKQLGRKVRGFNEKEWKKNRETIVYQNNMAKFTQNEYMKDVLLSTKGALLVEASPHDRIWGIGLREEDAKKISPMKWKGQNLLGKILTRVREDIAAMECSDEIAKEPDSPSVGIDQDLEEECKSTVSAEAILA</sequence>
<organism evidence="2 3">
    <name type="scientific">Cylindrotheca closterium</name>
    <dbReference type="NCBI Taxonomy" id="2856"/>
    <lineage>
        <taxon>Eukaryota</taxon>
        <taxon>Sar</taxon>
        <taxon>Stramenopiles</taxon>
        <taxon>Ochrophyta</taxon>
        <taxon>Bacillariophyta</taxon>
        <taxon>Bacillariophyceae</taxon>
        <taxon>Bacillariophycidae</taxon>
        <taxon>Bacillariales</taxon>
        <taxon>Bacillariaceae</taxon>
        <taxon>Cylindrotheca</taxon>
    </lineage>
</organism>
<dbReference type="InterPro" id="IPR037238">
    <property type="entry name" value="YbiA-like_sf"/>
</dbReference>
<reference evidence="2" key="1">
    <citation type="submission" date="2023-08" db="EMBL/GenBank/DDBJ databases">
        <authorList>
            <person name="Audoor S."/>
            <person name="Bilcke G."/>
        </authorList>
    </citation>
    <scope>NUCLEOTIDE SEQUENCE</scope>
</reference>
<name>A0AAD2G1V1_9STRA</name>
<dbReference type="Gene3D" id="1.10.357.40">
    <property type="entry name" value="YbiA-like"/>
    <property type="match status" value="1"/>
</dbReference>
<dbReference type="NCBIfam" id="TIGR02464">
    <property type="entry name" value="ribofla_fusion"/>
    <property type="match status" value="1"/>
</dbReference>
<gene>
    <name evidence="2" type="ORF">CYCCA115_LOCUS18264</name>
</gene>
<dbReference type="AlphaFoldDB" id="A0AAD2G1V1"/>
<keyword evidence="3" id="KW-1185">Reference proteome</keyword>
<evidence type="ECO:0000259" key="1">
    <source>
        <dbReference type="Pfam" id="PF08719"/>
    </source>
</evidence>
<evidence type="ECO:0000313" key="3">
    <source>
        <dbReference type="Proteomes" id="UP001295423"/>
    </source>
</evidence>
<dbReference type="SUPFAM" id="SSF143990">
    <property type="entry name" value="YbiA-like"/>
    <property type="match status" value="1"/>
</dbReference>
<protein>
    <recommendedName>
        <fullName evidence="1">NADAR domain-containing protein</fullName>
    </recommendedName>
</protein>
<comment type="caution">
    <text evidence="2">The sequence shown here is derived from an EMBL/GenBank/DDBJ whole genome shotgun (WGS) entry which is preliminary data.</text>
</comment>
<dbReference type="EMBL" id="CAKOGP040002025">
    <property type="protein sequence ID" value="CAJ1959845.1"/>
    <property type="molecule type" value="Genomic_DNA"/>
</dbReference>
<dbReference type="CDD" id="cd15457">
    <property type="entry name" value="NADAR"/>
    <property type="match status" value="1"/>
</dbReference>
<proteinExistence type="predicted"/>
<dbReference type="InterPro" id="IPR012816">
    <property type="entry name" value="NADAR"/>
</dbReference>
<accession>A0AAD2G1V1</accession>
<feature type="domain" description="NADAR" evidence="1">
    <location>
        <begin position="7"/>
        <end position="156"/>
    </location>
</feature>
<dbReference type="Pfam" id="PF08719">
    <property type="entry name" value="NADAR"/>
    <property type="match status" value="1"/>
</dbReference>
<dbReference type="Proteomes" id="UP001295423">
    <property type="component" value="Unassembled WGS sequence"/>
</dbReference>
<evidence type="ECO:0000313" key="2">
    <source>
        <dbReference type="EMBL" id="CAJ1959845.1"/>
    </source>
</evidence>